<dbReference type="PRINTS" id="PR01036">
    <property type="entry name" value="TCRTETB"/>
</dbReference>
<keyword evidence="3 6" id="KW-0812">Transmembrane</keyword>
<dbReference type="STRING" id="49547.MBCUR_07320"/>
<gene>
    <name evidence="8" type="primary">stp</name>
    <name evidence="8" type="ORF">MBCUR_07320</name>
</gene>
<dbReference type="Proteomes" id="UP000077245">
    <property type="component" value="Unassembled WGS sequence"/>
</dbReference>
<feature type="transmembrane region" description="Helical" evidence="6">
    <location>
        <begin position="368"/>
        <end position="386"/>
    </location>
</feature>
<dbReference type="InterPro" id="IPR020846">
    <property type="entry name" value="MFS_dom"/>
</dbReference>
<dbReference type="GO" id="GO:0022857">
    <property type="term" value="F:transmembrane transporter activity"/>
    <property type="evidence" value="ECO:0007669"/>
    <property type="project" value="InterPro"/>
</dbReference>
<comment type="caution">
    <text evidence="8">The sequence shown here is derived from an EMBL/GenBank/DDBJ whole genome shotgun (WGS) entry which is preliminary data.</text>
</comment>
<evidence type="ECO:0000259" key="7">
    <source>
        <dbReference type="PROSITE" id="PS50850"/>
    </source>
</evidence>
<feature type="transmembrane region" description="Helical" evidence="6">
    <location>
        <begin position="63"/>
        <end position="83"/>
    </location>
</feature>
<dbReference type="Pfam" id="PF07690">
    <property type="entry name" value="MFS_1"/>
    <property type="match status" value="1"/>
</dbReference>
<dbReference type="SUPFAM" id="SSF103473">
    <property type="entry name" value="MFS general substrate transporter"/>
    <property type="match status" value="1"/>
</dbReference>
<feature type="transmembrane region" description="Helical" evidence="6">
    <location>
        <begin position="120"/>
        <end position="142"/>
    </location>
</feature>
<dbReference type="InterPro" id="IPR011701">
    <property type="entry name" value="MFS"/>
</dbReference>
<dbReference type="Gene3D" id="1.20.1250.20">
    <property type="entry name" value="MFS general substrate transporter like domains"/>
    <property type="match status" value="1"/>
</dbReference>
<evidence type="ECO:0000256" key="6">
    <source>
        <dbReference type="SAM" id="Phobius"/>
    </source>
</evidence>
<dbReference type="Gene3D" id="1.20.1720.10">
    <property type="entry name" value="Multidrug resistance protein D"/>
    <property type="match status" value="1"/>
</dbReference>
<proteinExistence type="predicted"/>
<evidence type="ECO:0000256" key="3">
    <source>
        <dbReference type="ARBA" id="ARBA00022692"/>
    </source>
</evidence>
<evidence type="ECO:0000256" key="5">
    <source>
        <dbReference type="ARBA" id="ARBA00023136"/>
    </source>
</evidence>
<dbReference type="PROSITE" id="PS50850">
    <property type="entry name" value="MFS"/>
    <property type="match status" value="1"/>
</dbReference>
<feature type="transmembrane region" description="Helical" evidence="6">
    <location>
        <begin position="280"/>
        <end position="303"/>
    </location>
</feature>
<feature type="transmembrane region" description="Helical" evidence="6">
    <location>
        <begin position="215"/>
        <end position="234"/>
    </location>
</feature>
<dbReference type="PANTHER" id="PTHR42718:SF9">
    <property type="entry name" value="MAJOR FACILITATOR SUPERFAMILY MULTIDRUG TRANSPORTER MFSC"/>
    <property type="match status" value="1"/>
</dbReference>
<keyword evidence="2" id="KW-0813">Transport</keyword>
<dbReference type="PATRIC" id="fig|49547.3.peg.793"/>
<feature type="domain" description="Major facilitator superfamily (MFS) profile" evidence="7">
    <location>
        <begin position="29"/>
        <end position="475"/>
    </location>
</feature>
<comment type="subcellular location">
    <subcellularLocation>
        <location evidence="1">Membrane</location>
        <topology evidence="1">Multi-pass membrane protein</topology>
    </subcellularLocation>
</comment>
<dbReference type="CDD" id="cd17321">
    <property type="entry name" value="MFS_MMR_MDR_like"/>
    <property type="match status" value="1"/>
</dbReference>
<dbReference type="GO" id="GO:0016020">
    <property type="term" value="C:membrane"/>
    <property type="evidence" value="ECO:0007669"/>
    <property type="project" value="UniProtKB-SubCell"/>
</dbReference>
<evidence type="ECO:0000313" key="8">
    <source>
        <dbReference type="EMBL" id="KZX13205.1"/>
    </source>
</evidence>
<feature type="transmembrane region" description="Helical" evidence="6">
    <location>
        <begin position="407"/>
        <end position="431"/>
    </location>
</feature>
<sequence>MEKILENGNPKGPPVIEGILTDPSKKRFLIILAGLATFLSAFTTTSITVALPTIAGQFQIDAIFQTWIATIFLLAVAICSAPFGKISGKIGLKKFLYLGVSIIAVASIGGAFSPSAETLLIFRAIQGVGSAMVSVSSMALVAQSMPFNERGKALGMNISCVYIGLTVGPVIAGFITSHFGWSGIFLLVVPFLVLDLIIGKLKVPDEWKMGENDKFDYIGTFLYSIGILLAIYGFTTVNTLSGVVLTVIGIAILLAFAVYELKQKTPVFEVKLFKNTKFTSATLAALISYLATFVVTYIITYHLQYIKGMDPQSSGIVLVVTSGLMAIIAPFSGRLSDKVDPQKLAALGMGFVAVSLAILMFLDANTPLWLIVVAMAIEGIGIGLFTTPNTNSIMSSIPRKFTSIASATVATARVVGQTLSLGMLIIIFAFIMGSVQILPETYTQLITSSQIAFTISTILCIIAIILSFVGIRGKDQLDR</sequence>
<evidence type="ECO:0000313" key="9">
    <source>
        <dbReference type="Proteomes" id="UP000077245"/>
    </source>
</evidence>
<feature type="transmembrane region" description="Helical" evidence="6">
    <location>
        <begin position="95"/>
        <end position="114"/>
    </location>
</feature>
<dbReference type="PANTHER" id="PTHR42718">
    <property type="entry name" value="MAJOR FACILITATOR SUPERFAMILY MULTIDRUG TRANSPORTER MFSC"/>
    <property type="match status" value="1"/>
</dbReference>
<name>A0A162FHP1_9EURY</name>
<dbReference type="OrthoDB" id="117970at2157"/>
<feature type="transmembrane region" description="Helical" evidence="6">
    <location>
        <begin position="28"/>
        <end position="51"/>
    </location>
</feature>
<dbReference type="EMBL" id="LWMV01000154">
    <property type="protein sequence ID" value="KZX13205.1"/>
    <property type="molecule type" value="Genomic_DNA"/>
</dbReference>
<keyword evidence="9" id="KW-1185">Reference proteome</keyword>
<reference evidence="8 9" key="1">
    <citation type="submission" date="2016-04" db="EMBL/GenBank/DDBJ databases">
        <title>Genome sequence of Methanobrevibacter curvatus DSM 11111.</title>
        <authorList>
            <person name="Poehlein A."/>
            <person name="Seedorf H."/>
            <person name="Daniel R."/>
        </authorList>
    </citation>
    <scope>NUCLEOTIDE SEQUENCE [LARGE SCALE GENOMIC DNA]</scope>
    <source>
        <strain evidence="8 9">DSM 11111</strain>
    </source>
</reference>
<accession>A0A162FHP1</accession>
<feature type="transmembrane region" description="Helical" evidence="6">
    <location>
        <begin position="315"/>
        <end position="332"/>
    </location>
</feature>
<protein>
    <submittedName>
        <fullName evidence="8">Multidrug resistance protein Stp</fullName>
    </submittedName>
</protein>
<feature type="transmembrane region" description="Helical" evidence="6">
    <location>
        <begin position="344"/>
        <end position="362"/>
    </location>
</feature>
<keyword evidence="4 6" id="KW-1133">Transmembrane helix</keyword>
<organism evidence="8 9">
    <name type="scientific">Methanobrevibacter curvatus</name>
    <dbReference type="NCBI Taxonomy" id="49547"/>
    <lineage>
        <taxon>Archaea</taxon>
        <taxon>Methanobacteriati</taxon>
        <taxon>Methanobacteriota</taxon>
        <taxon>Methanomada group</taxon>
        <taxon>Methanobacteria</taxon>
        <taxon>Methanobacteriales</taxon>
        <taxon>Methanobacteriaceae</taxon>
        <taxon>Methanobrevibacter</taxon>
    </lineage>
</organism>
<evidence type="ECO:0000256" key="4">
    <source>
        <dbReference type="ARBA" id="ARBA00022989"/>
    </source>
</evidence>
<feature type="transmembrane region" description="Helical" evidence="6">
    <location>
        <begin position="240"/>
        <end position="259"/>
    </location>
</feature>
<dbReference type="AlphaFoldDB" id="A0A162FHP1"/>
<evidence type="ECO:0000256" key="1">
    <source>
        <dbReference type="ARBA" id="ARBA00004141"/>
    </source>
</evidence>
<feature type="transmembrane region" description="Helical" evidence="6">
    <location>
        <begin position="154"/>
        <end position="175"/>
    </location>
</feature>
<dbReference type="RefSeq" id="WP_084269462.1">
    <property type="nucleotide sequence ID" value="NZ_LWMV01000154.1"/>
</dbReference>
<feature type="transmembrane region" description="Helical" evidence="6">
    <location>
        <begin position="451"/>
        <end position="471"/>
    </location>
</feature>
<evidence type="ECO:0000256" key="2">
    <source>
        <dbReference type="ARBA" id="ARBA00022448"/>
    </source>
</evidence>
<feature type="transmembrane region" description="Helical" evidence="6">
    <location>
        <begin position="181"/>
        <end position="203"/>
    </location>
</feature>
<dbReference type="InterPro" id="IPR036259">
    <property type="entry name" value="MFS_trans_sf"/>
</dbReference>
<keyword evidence="5 6" id="KW-0472">Membrane</keyword>